<evidence type="ECO:0000313" key="1">
    <source>
        <dbReference type="EMBL" id="GFT80685.1"/>
    </source>
</evidence>
<organism evidence="1 2">
    <name type="scientific">Nephila pilipes</name>
    <name type="common">Giant wood spider</name>
    <name type="synonym">Nephila maculata</name>
    <dbReference type="NCBI Taxonomy" id="299642"/>
    <lineage>
        <taxon>Eukaryota</taxon>
        <taxon>Metazoa</taxon>
        <taxon>Ecdysozoa</taxon>
        <taxon>Arthropoda</taxon>
        <taxon>Chelicerata</taxon>
        <taxon>Arachnida</taxon>
        <taxon>Araneae</taxon>
        <taxon>Araneomorphae</taxon>
        <taxon>Entelegynae</taxon>
        <taxon>Araneoidea</taxon>
        <taxon>Nephilidae</taxon>
        <taxon>Nephila</taxon>
    </lineage>
</organism>
<reference evidence="1" key="1">
    <citation type="submission" date="2020-08" db="EMBL/GenBank/DDBJ databases">
        <title>Multicomponent nature underlies the extraordinary mechanical properties of spider dragline silk.</title>
        <authorList>
            <person name="Kono N."/>
            <person name="Nakamura H."/>
            <person name="Mori M."/>
            <person name="Yoshida Y."/>
            <person name="Ohtoshi R."/>
            <person name="Malay A.D."/>
            <person name="Moran D.A.P."/>
            <person name="Tomita M."/>
            <person name="Numata K."/>
            <person name="Arakawa K."/>
        </authorList>
    </citation>
    <scope>NUCLEOTIDE SEQUENCE</scope>
</reference>
<protein>
    <submittedName>
        <fullName evidence="1">Uncharacterized protein</fullName>
    </submittedName>
</protein>
<dbReference type="Proteomes" id="UP000887013">
    <property type="component" value="Unassembled WGS sequence"/>
</dbReference>
<dbReference type="AlphaFoldDB" id="A0A8X6PU23"/>
<sequence>MSEVYKQSVTLHLRDQIMQTHCNESARLQQFLDTKPPIYFTFRMILLMRFIRIQHGRDSDKSRPFTFLSQDLKAEKNEEYKYPLISLSEREKKGNRYDLSLVTTRPLLQNQNEKPIFSSIKEN</sequence>
<name>A0A8X6PU23_NEPPI</name>
<keyword evidence="2" id="KW-1185">Reference proteome</keyword>
<accession>A0A8X6PU23</accession>
<evidence type="ECO:0000313" key="2">
    <source>
        <dbReference type="Proteomes" id="UP000887013"/>
    </source>
</evidence>
<proteinExistence type="predicted"/>
<gene>
    <name evidence="1" type="ORF">NPIL_9221</name>
</gene>
<dbReference type="EMBL" id="BMAW01022989">
    <property type="protein sequence ID" value="GFT80685.1"/>
    <property type="molecule type" value="Genomic_DNA"/>
</dbReference>
<comment type="caution">
    <text evidence="1">The sequence shown here is derived from an EMBL/GenBank/DDBJ whole genome shotgun (WGS) entry which is preliminary data.</text>
</comment>